<dbReference type="RefSeq" id="WP_380042063.1">
    <property type="nucleotide sequence ID" value="NZ_JBHSEH010000028.1"/>
</dbReference>
<keyword evidence="5" id="KW-0819">tRNA processing</keyword>
<evidence type="ECO:0000259" key="12">
    <source>
        <dbReference type="SMART" id="SM00471"/>
    </source>
</evidence>
<dbReference type="Pfam" id="PF01966">
    <property type="entry name" value="HD"/>
    <property type="match status" value="1"/>
</dbReference>
<comment type="similarity">
    <text evidence="2 11">Belongs to the tRNA nucleotidyltransferase/poly(A) polymerase family.</text>
</comment>
<evidence type="ECO:0000256" key="10">
    <source>
        <dbReference type="ARBA" id="ARBA00022884"/>
    </source>
</evidence>
<comment type="caution">
    <text evidence="13">The sequence shown here is derived from an EMBL/GenBank/DDBJ whole genome shotgun (WGS) entry which is preliminary data.</text>
</comment>
<dbReference type="InterPro" id="IPR006675">
    <property type="entry name" value="HDIG_dom"/>
</dbReference>
<dbReference type="PANTHER" id="PTHR47545">
    <property type="entry name" value="MULTIFUNCTIONAL CCA PROTEIN"/>
    <property type="match status" value="1"/>
</dbReference>
<keyword evidence="9" id="KW-0460">Magnesium</keyword>
<evidence type="ECO:0000313" key="13">
    <source>
        <dbReference type="EMBL" id="MFC4427976.1"/>
    </source>
</evidence>
<accession>A0ABV8XSV2</accession>
<dbReference type="InterPro" id="IPR006674">
    <property type="entry name" value="HD_domain"/>
</dbReference>
<protein>
    <submittedName>
        <fullName evidence="13">HD domain-containing protein</fullName>
    </submittedName>
</protein>
<dbReference type="Pfam" id="PF12627">
    <property type="entry name" value="PolyA_pol_RNAbd"/>
    <property type="match status" value="1"/>
</dbReference>
<evidence type="ECO:0000256" key="9">
    <source>
        <dbReference type="ARBA" id="ARBA00022842"/>
    </source>
</evidence>
<dbReference type="InterPro" id="IPR002646">
    <property type="entry name" value="PolA_pol_head_dom"/>
</dbReference>
<keyword evidence="10 11" id="KW-0694">RNA-binding</keyword>
<sequence length="433" mass="46958">MFRRRPLPSFPPGALLVGGAARDWLRGTASKDFDWAVPEPAAAARQLAQDRGGTAFPLDEERGYWRVLAPEGVQHDLVPQPADVTADLLRRDFTVNALALTEQGQILDPAGGRRDLRARRLRMVSADNLRADPLRAWRAARFEVTLGFRLEPASEAAVRLVATDLATGLLPLPAPERVRDEVHALLGHPEAARGVRRLDTLGLLALTVPELREGQGLIQGGFHHLDVFDHNLEALHQLLARCPEAGLPLRWAALLHDVGKPRARASDPASGRLTFHGHDRLGAELTQTILTRLRLPSHDVRRAAALVGAHMVRLPAGEREARRFVHRRRELLPDLLSLMLADREAARGPMSSPASRRAYALGMERILAALETQPAAPPPLLSGEEIMALLGCGPGPRVGAALRALAEAAALGEVRGPDDARAFVTSLAIDAPQ</sequence>
<keyword evidence="14" id="KW-1185">Reference proteome</keyword>
<evidence type="ECO:0000256" key="2">
    <source>
        <dbReference type="ARBA" id="ARBA00007265"/>
    </source>
</evidence>
<evidence type="ECO:0000256" key="1">
    <source>
        <dbReference type="ARBA" id="ARBA00001946"/>
    </source>
</evidence>
<evidence type="ECO:0000313" key="14">
    <source>
        <dbReference type="Proteomes" id="UP001595998"/>
    </source>
</evidence>
<dbReference type="InterPro" id="IPR032828">
    <property type="entry name" value="PolyA_RNA-bd"/>
</dbReference>
<gene>
    <name evidence="13" type="ORF">ACFOZ9_17340</name>
</gene>
<feature type="domain" description="HD/PDEase" evidence="12">
    <location>
        <begin position="223"/>
        <end position="356"/>
    </location>
</feature>
<dbReference type="SMART" id="SM00471">
    <property type="entry name" value="HDc"/>
    <property type="match status" value="1"/>
</dbReference>
<dbReference type="PANTHER" id="PTHR47545:SF2">
    <property type="entry name" value="CC-ADDING TRNA NUCLEOTIDYLTRANSFERASE"/>
    <property type="match status" value="1"/>
</dbReference>
<dbReference type="InterPro" id="IPR043519">
    <property type="entry name" value="NT_sf"/>
</dbReference>
<dbReference type="Gene3D" id="1.10.3090.10">
    <property type="entry name" value="cca-adding enzyme, domain 2"/>
    <property type="match status" value="1"/>
</dbReference>
<name>A0ABV8XSV2_9DEIO</name>
<dbReference type="Proteomes" id="UP001595998">
    <property type="component" value="Unassembled WGS sequence"/>
</dbReference>
<evidence type="ECO:0000256" key="8">
    <source>
        <dbReference type="ARBA" id="ARBA00022741"/>
    </source>
</evidence>
<keyword evidence="7" id="KW-0479">Metal-binding</keyword>
<evidence type="ECO:0000256" key="6">
    <source>
        <dbReference type="ARBA" id="ARBA00022695"/>
    </source>
</evidence>
<dbReference type="SUPFAM" id="SSF81301">
    <property type="entry name" value="Nucleotidyltransferase"/>
    <property type="match status" value="1"/>
</dbReference>
<dbReference type="NCBIfam" id="TIGR00277">
    <property type="entry name" value="HDIG"/>
    <property type="match status" value="1"/>
</dbReference>
<comment type="cofactor">
    <cofactor evidence="1">
        <name>Mg(2+)</name>
        <dbReference type="ChEBI" id="CHEBI:18420"/>
    </cofactor>
</comment>
<keyword evidence="4 11" id="KW-0808">Transferase</keyword>
<proteinExistence type="inferred from homology"/>
<dbReference type="InterPro" id="IPR003607">
    <property type="entry name" value="HD/PDEase_dom"/>
</dbReference>
<evidence type="ECO:0000256" key="3">
    <source>
        <dbReference type="ARBA" id="ARBA00022555"/>
    </source>
</evidence>
<keyword evidence="3" id="KW-0820">tRNA-binding</keyword>
<dbReference type="Pfam" id="PF01743">
    <property type="entry name" value="PolyA_pol"/>
    <property type="match status" value="1"/>
</dbReference>
<dbReference type="CDD" id="cd00077">
    <property type="entry name" value="HDc"/>
    <property type="match status" value="1"/>
</dbReference>
<keyword evidence="6" id="KW-0548">Nucleotidyltransferase</keyword>
<evidence type="ECO:0000256" key="4">
    <source>
        <dbReference type="ARBA" id="ARBA00022679"/>
    </source>
</evidence>
<evidence type="ECO:0000256" key="7">
    <source>
        <dbReference type="ARBA" id="ARBA00022723"/>
    </source>
</evidence>
<keyword evidence="8" id="KW-0547">Nucleotide-binding</keyword>
<evidence type="ECO:0000256" key="11">
    <source>
        <dbReference type="RuleBase" id="RU003953"/>
    </source>
</evidence>
<dbReference type="InterPro" id="IPR050124">
    <property type="entry name" value="tRNA_CCA-adding_enzyme"/>
</dbReference>
<dbReference type="Gene3D" id="3.30.460.10">
    <property type="entry name" value="Beta Polymerase, domain 2"/>
    <property type="match status" value="1"/>
</dbReference>
<evidence type="ECO:0000256" key="5">
    <source>
        <dbReference type="ARBA" id="ARBA00022694"/>
    </source>
</evidence>
<reference evidence="14" key="1">
    <citation type="journal article" date="2019" name="Int. J. Syst. Evol. Microbiol.">
        <title>The Global Catalogue of Microorganisms (GCM) 10K type strain sequencing project: providing services to taxonomists for standard genome sequencing and annotation.</title>
        <authorList>
            <consortium name="The Broad Institute Genomics Platform"/>
            <consortium name="The Broad Institute Genome Sequencing Center for Infectious Disease"/>
            <person name="Wu L."/>
            <person name="Ma J."/>
        </authorList>
    </citation>
    <scope>NUCLEOTIDE SEQUENCE [LARGE SCALE GENOMIC DNA]</scope>
    <source>
        <strain evidence="14">CCUG 56029</strain>
    </source>
</reference>
<organism evidence="13 14">
    <name type="scientific">Deinococcus navajonensis</name>
    <dbReference type="NCBI Taxonomy" id="309884"/>
    <lineage>
        <taxon>Bacteria</taxon>
        <taxon>Thermotogati</taxon>
        <taxon>Deinococcota</taxon>
        <taxon>Deinococci</taxon>
        <taxon>Deinococcales</taxon>
        <taxon>Deinococcaceae</taxon>
        <taxon>Deinococcus</taxon>
    </lineage>
</organism>
<dbReference type="EMBL" id="JBHSEH010000028">
    <property type="protein sequence ID" value="MFC4427976.1"/>
    <property type="molecule type" value="Genomic_DNA"/>
</dbReference>
<dbReference type="SUPFAM" id="SSF81891">
    <property type="entry name" value="Poly A polymerase C-terminal region-like"/>
    <property type="match status" value="1"/>
</dbReference>